<feature type="domain" description="PIN-like" evidence="1">
    <location>
        <begin position="7"/>
        <end position="105"/>
    </location>
</feature>
<dbReference type="InterPro" id="IPR041494">
    <property type="entry name" value="PIN7"/>
</dbReference>
<evidence type="ECO:0000313" key="2">
    <source>
        <dbReference type="EMBL" id="MBD2150545.1"/>
    </source>
</evidence>
<sequence length="197" mass="22832">MRNNYVMVDYENVQNIDLNCLKDKNFYIKIFIGTNQTKIPIDLVLKSQELSGQVEWIQINGSGKNALDFHITFMLGRLTERDPTAVFHIISKDTGFDPLVSYLKSQKLLCKRSDDLSLITSLIWDEKLSLEDTCNIIIQKLILNDKSRPRSETTLKNYIKSHLGLKEALPVIDEVYQKLFDIKKIKLNSAKKIEYNF</sequence>
<dbReference type="Pfam" id="PF18475">
    <property type="entry name" value="PIN7"/>
    <property type="match status" value="1"/>
</dbReference>
<gene>
    <name evidence="2" type="ORF">H6F44_10495</name>
</gene>
<proteinExistence type="predicted"/>
<dbReference type="Proteomes" id="UP000631421">
    <property type="component" value="Unassembled WGS sequence"/>
</dbReference>
<protein>
    <recommendedName>
        <fullName evidence="1">PIN-like domain-containing protein</fullName>
    </recommendedName>
</protein>
<keyword evidence="3" id="KW-1185">Reference proteome</keyword>
<comment type="caution">
    <text evidence="2">The sequence shown here is derived from an EMBL/GenBank/DDBJ whole genome shotgun (WGS) entry which is preliminary data.</text>
</comment>
<dbReference type="EMBL" id="JACJPY010000028">
    <property type="protein sequence ID" value="MBD2150545.1"/>
    <property type="molecule type" value="Genomic_DNA"/>
</dbReference>
<organism evidence="2 3">
    <name type="scientific">Pseudanabaena cinerea FACHB-1277</name>
    <dbReference type="NCBI Taxonomy" id="2949581"/>
    <lineage>
        <taxon>Bacteria</taxon>
        <taxon>Bacillati</taxon>
        <taxon>Cyanobacteriota</taxon>
        <taxon>Cyanophyceae</taxon>
        <taxon>Pseudanabaenales</taxon>
        <taxon>Pseudanabaenaceae</taxon>
        <taxon>Pseudanabaena</taxon>
        <taxon>Pseudanabaena cinerea</taxon>
    </lineage>
</organism>
<dbReference type="AlphaFoldDB" id="A0A926Z6C2"/>
<dbReference type="RefSeq" id="WP_190350909.1">
    <property type="nucleotide sequence ID" value="NZ_JACJPY010000028.1"/>
</dbReference>
<evidence type="ECO:0000259" key="1">
    <source>
        <dbReference type="Pfam" id="PF18475"/>
    </source>
</evidence>
<evidence type="ECO:0000313" key="3">
    <source>
        <dbReference type="Proteomes" id="UP000631421"/>
    </source>
</evidence>
<accession>A0A926Z6C2</accession>
<reference evidence="2" key="1">
    <citation type="journal article" date="2015" name="ISME J.">
        <title>Draft Genome Sequence of Streptomyces incarnatus NRRL8089, which Produces the Nucleoside Antibiotic Sinefungin.</title>
        <authorList>
            <person name="Oshima K."/>
            <person name="Hattori M."/>
            <person name="Shimizu H."/>
            <person name="Fukuda K."/>
            <person name="Nemoto M."/>
            <person name="Inagaki K."/>
            <person name="Tamura T."/>
        </authorList>
    </citation>
    <scope>NUCLEOTIDE SEQUENCE</scope>
    <source>
        <strain evidence="2">FACHB-1277</strain>
    </source>
</reference>
<reference evidence="2" key="2">
    <citation type="submission" date="2020-08" db="EMBL/GenBank/DDBJ databases">
        <authorList>
            <person name="Chen M."/>
            <person name="Teng W."/>
            <person name="Zhao L."/>
            <person name="Hu C."/>
            <person name="Zhou Y."/>
            <person name="Han B."/>
            <person name="Song L."/>
            <person name="Shu W."/>
        </authorList>
    </citation>
    <scope>NUCLEOTIDE SEQUENCE</scope>
    <source>
        <strain evidence="2">FACHB-1277</strain>
    </source>
</reference>
<name>A0A926Z6C2_9CYAN</name>